<reference evidence="1" key="1">
    <citation type="submission" date="2021-11" db="EMBL/GenBank/DDBJ databases">
        <title>Description of novel Chryseobacterium species.</title>
        <authorList>
            <person name="Saticioglu I.B."/>
            <person name="Ay H."/>
            <person name="Altun S."/>
            <person name="Duman M."/>
        </authorList>
    </citation>
    <scope>NUCLEOTIDE SEQUENCE</scope>
    <source>
        <strain evidence="1">C-39</strain>
    </source>
</reference>
<dbReference type="EMBL" id="JAJJML010000002">
    <property type="protein sequence ID" value="MCC9037019.1"/>
    <property type="molecule type" value="Genomic_DNA"/>
</dbReference>
<name>A0A9Q3V121_9FLAO</name>
<accession>A0A9Q3V121</accession>
<evidence type="ECO:0000313" key="1">
    <source>
        <dbReference type="EMBL" id="MCC9037019.1"/>
    </source>
</evidence>
<comment type="caution">
    <text evidence="1">The sequence shown here is derived from an EMBL/GenBank/DDBJ whole genome shotgun (WGS) entry which is preliminary data.</text>
</comment>
<evidence type="ECO:0000313" key="2">
    <source>
        <dbReference type="Proteomes" id="UP001107960"/>
    </source>
</evidence>
<organism evidence="1 2">
    <name type="scientific">Chryseobacterium muglaense</name>
    <dbReference type="NCBI Taxonomy" id="2893752"/>
    <lineage>
        <taxon>Bacteria</taxon>
        <taxon>Pseudomonadati</taxon>
        <taxon>Bacteroidota</taxon>
        <taxon>Flavobacteriia</taxon>
        <taxon>Flavobacteriales</taxon>
        <taxon>Weeksellaceae</taxon>
        <taxon>Chryseobacterium group</taxon>
        <taxon>Chryseobacterium</taxon>
    </lineage>
</organism>
<gene>
    <name evidence="1" type="ORF">LNP80_22670</name>
</gene>
<sequence>MKGLDKLKTAGTNLQVSNDKIEEKKHVYSDKKSVVLAVTLPVSMITYLKELVIHKIESDYSYSEGSAVREGIKLLQEASPYVKQRPDDVPVPTKKGRKSTANKDIIKKNTSFLISEADQNFIYNFIYHKQKGGGVFIKEELFSLLIEHLENKYKLK</sequence>
<dbReference type="AlphaFoldDB" id="A0A9Q3V121"/>
<dbReference type="Proteomes" id="UP001107960">
    <property type="component" value="Unassembled WGS sequence"/>
</dbReference>
<dbReference type="RefSeq" id="WP_229986513.1">
    <property type="nucleotide sequence ID" value="NZ_JAJJML010000002.1"/>
</dbReference>
<protein>
    <submittedName>
        <fullName evidence="1">Uncharacterized protein</fullName>
    </submittedName>
</protein>
<proteinExistence type="predicted"/>